<sequence>MSTGDYLRPGVGDDSFIPSRRTPSYDRKHKHPFEPTRNAAVPRRWTMSALDGLLILGALCIVAALAGSVSGFGVRIPALTSPPLRVALGITGAALMFVPLAVMFSSHSEKREVFGPEPTHTDTPTPPPPEPAPPTPPSRDPAPPTSPKRESGSSRSSFTQAVNTECSKSAKKLDSMPNPASNDEHIQSSFDTSDELKRLWKSLNEIRPPSGADSIYISMLNQLGEMASATEKAGSALEAGDPWGYSQEWDRYGIVARNFARFARELNLDACIAVSGETQS</sequence>
<evidence type="ECO:0000256" key="2">
    <source>
        <dbReference type="SAM" id="Phobius"/>
    </source>
</evidence>
<proteinExistence type="predicted"/>
<name>A0A1I2SN07_9ACTN</name>
<feature type="transmembrane region" description="Helical" evidence="2">
    <location>
        <begin position="53"/>
        <end position="74"/>
    </location>
</feature>
<feature type="region of interest" description="Disordered" evidence="1">
    <location>
        <begin position="111"/>
        <end position="191"/>
    </location>
</feature>
<keyword evidence="2" id="KW-0812">Transmembrane</keyword>
<feature type="transmembrane region" description="Helical" evidence="2">
    <location>
        <begin position="86"/>
        <end position="104"/>
    </location>
</feature>
<dbReference type="Proteomes" id="UP000199052">
    <property type="component" value="Unassembled WGS sequence"/>
</dbReference>
<feature type="compositionally biased region" description="Pro residues" evidence="1">
    <location>
        <begin position="124"/>
        <end position="146"/>
    </location>
</feature>
<dbReference type="AlphaFoldDB" id="A0A1I2SN07"/>
<feature type="compositionally biased region" description="Polar residues" evidence="1">
    <location>
        <begin position="158"/>
        <end position="167"/>
    </location>
</feature>
<organism evidence="3 4">
    <name type="scientific">Actinopolymorpha cephalotaxi</name>
    <dbReference type="NCBI Taxonomy" id="504797"/>
    <lineage>
        <taxon>Bacteria</taxon>
        <taxon>Bacillati</taxon>
        <taxon>Actinomycetota</taxon>
        <taxon>Actinomycetes</taxon>
        <taxon>Propionibacteriales</taxon>
        <taxon>Actinopolymorphaceae</taxon>
        <taxon>Actinopolymorpha</taxon>
    </lineage>
</organism>
<evidence type="ECO:0000313" key="3">
    <source>
        <dbReference type="EMBL" id="SFG54003.1"/>
    </source>
</evidence>
<reference evidence="3 4" key="1">
    <citation type="submission" date="2016-10" db="EMBL/GenBank/DDBJ databases">
        <authorList>
            <person name="de Groot N.N."/>
        </authorList>
    </citation>
    <scope>NUCLEOTIDE SEQUENCE [LARGE SCALE GENOMIC DNA]</scope>
    <source>
        <strain evidence="3 4">CPCC 202808</strain>
    </source>
</reference>
<evidence type="ECO:0000256" key="1">
    <source>
        <dbReference type="SAM" id="MobiDB-lite"/>
    </source>
</evidence>
<keyword evidence="2" id="KW-0472">Membrane</keyword>
<evidence type="ECO:0000313" key="4">
    <source>
        <dbReference type="Proteomes" id="UP000199052"/>
    </source>
</evidence>
<keyword evidence="2" id="KW-1133">Transmembrane helix</keyword>
<gene>
    <name evidence="3" type="ORF">SAMN05421678_106283</name>
</gene>
<dbReference type="EMBL" id="FOOI01000006">
    <property type="protein sequence ID" value="SFG54003.1"/>
    <property type="molecule type" value="Genomic_DNA"/>
</dbReference>
<protein>
    <submittedName>
        <fullName evidence="3">Uncharacterized protein</fullName>
    </submittedName>
</protein>
<accession>A0A1I2SN07</accession>